<dbReference type="OrthoDB" id="2447941at2"/>
<sequence>MDAMSKLWEKRRRESFQMQLRYWNLIGRNSGLMFFLYATILIGGFYYKKWLDTLPPDFPGVLAISVLVALACAHAPVRTFSARADLVFLLPAEAELDRYFRKGRRYSFVMQSAFLLMLWILCAPLYFHTTGYGNQSFLIGAAALLLVKGWNIDCSWQELFIRDTQVLRFLRTGLTFFWIYFVLSHQAWYVSVVCAAVMGFVSYGLFHRQAGFGLLNWRKLLESDQRQAMQFLRFANLFTDVPRLRRRTHARRLISGFFPVRRFEGRTVFEQIFIKTFLRSDEYLGMYMRLTVIGILLGFFLNIGLFSVFLVLSIVYLTGLQLVPLWQHPFPQALAGLYPLTHQEKSRPFVRMTALLLSGQSVIVSAATGFGTRSFVDFLVFLCAGVGVSLLFSFVYLGKRVQLEN</sequence>
<dbReference type="EMBL" id="AFVQ02000099">
    <property type="protein sequence ID" value="KLI02464.1"/>
    <property type="molecule type" value="Genomic_DNA"/>
</dbReference>
<reference evidence="2 3" key="1">
    <citation type="journal article" date="2011" name="J. Bacteriol.">
        <title>Draft genome sequence of Sporolactobacillus inulinus strain CASD, an efficient D-lactic acid-producing bacterium with high-concentration lactate tolerance capability.</title>
        <authorList>
            <person name="Yu B."/>
            <person name="Su F."/>
            <person name="Wang L."/>
            <person name="Xu K."/>
            <person name="Zhao B."/>
            <person name="Xu P."/>
        </authorList>
    </citation>
    <scope>NUCLEOTIDE SEQUENCE [LARGE SCALE GENOMIC DNA]</scope>
    <source>
        <strain evidence="2 3">CASD</strain>
    </source>
</reference>
<feature type="transmembrane region" description="Helical" evidence="1">
    <location>
        <begin position="108"/>
        <end position="127"/>
    </location>
</feature>
<evidence type="ECO:0000313" key="3">
    <source>
        <dbReference type="Proteomes" id="UP000035553"/>
    </source>
</evidence>
<dbReference type="Pfam" id="PF05975">
    <property type="entry name" value="EcsB"/>
    <property type="match status" value="1"/>
</dbReference>
<proteinExistence type="predicted"/>
<feature type="transmembrane region" description="Helical" evidence="1">
    <location>
        <begin position="58"/>
        <end position="77"/>
    </location>
</feature>
<gene>
    <name evidence="2" type="ORF">SINU_07985</name>
</gene>
<dbReference type="Proteomes" id="UP000035553">
    <property type="component" value="Unassembled WGS sequence"/>
</dbReference>
<dbReference type="AlphaFoldDB" id="A0A0U1QNT9"/>
<keyword evidence="3" id="KW-1185">Reference proteome</keyword>
<dbReference type="InterPro" id="IPR010288">
    <property type="entry name" value="EcsB_ABC"/>
</dbReference>
<evidence type="ECO:0000313" key="2">
    <source>
        <dbReference type="EMBL" id="KLI02464.1"/>
    </source>
</evidence>
<feature type="transmembrane region" description="Helical" evidence="1">
    <location>
        <begin position="187"/>
        <end position="206"/>
    </location>
</feature>
<feature type="transmembrane region" description="Helical" evidence="1">
    <location>
        <begin position="21"/>
        <end position="46"/>
    </location>
</feature>
<evidence type="ECO:0000256" key="1">
    <source>
        <dbReference type="SAM" id="Phobius"/>
    </source>
</evidence>
<keyword evidence="1" id="KW-0812">Transmembrane</keyword>
<dbReference type="PIRSF" id="PIRSF037259">
    <property type="entry name" value="EcsB_ABC"/>
    <property type="match status" value="1"/>
</dbReference>
<accession>A0A0U1QNT9</accession>
<dbReference type="GO" id="GO:0016020">
    <property type="term" value="C:membrane"/>
    <property type="evidence" value="ECO:0007669"/>
    <property type="project" value="InterPro"/>
</dbReference>
<dbReference type="RefSeq" id="WP_010024175.1">
    <property type="nucleotide sequence ID" value="NZ_AFVQ02000099.1"/>
</dbReference>
<feature type="transmembrane region" description="Helical" evidence="1">
    <location>
        <begin position="378"/>
        <end position="397"/>
    </location>
</feature>
<keyword evidence="1" id="KW-0472">Membrane</keyword>
<dbReference type="STRING" id="1069536.SINU_07985"/>
<organism evidence="2 3">
    <name type="scientific">Sporolactobacillus inulinus CASD</name>
    <dbReference type="NCBI Taxonomy" id="1069536"/>
    <lineage>
        <taxon>Bacteria</taxon>
        <taxon>Bacillati</taxon>
        <taxon>Bacillota</taxon>
        <taxon>Bacilli</taxon>
        <taxon>Bacillales</taxon>
        <taxon>Sporolactobacillaceae</taxon>
        <taxon>Sporolactobacillus</taxon>
    </lineage>
</organism>
<protein>
    <submittedName>
        <fullName evidence="2">ABC transporter permease</fullName>
    </submittedName>
</protein>
<keyword evidence="1" id="KW-1133">Transmembrane helix</keyword>
<comment type="caution">
    <text evidence="2">The sequence shown here is derived from an EMBL/GenBank/DDBJ whole genome shotgun (WGS) entry which is preliminary data.</text>
</comment>
<feature type="transmembrane region" description="Helical" evidence="1">
    <location>
        <begin position="290"/>
        <end position="317"/>
    </location>
</feature>
<name>A0A0U1QNT9_9BACL</name>